<name>A0A895YKK0_9ACTN</name>
<proteinExistence type="predicted"/>
<accession>A0A895YKK0</accession>
<dbReference type="CDD" id="cd00293">
    <property type="entry name" value="USP-like"/>
    <property type="match status" value="1"/>
</dbReference>
<reference evidence="2" key="1">
    <citation type="submission" date="2021-02" db="EMBL/GenBank/DDBJ databases">
        <title>Natrosporangium hydrolyticum gen. nov., sp. nov, a haloalkaliphilic actinobacterium from a soda solonchak soil.</title>
        <authorList>
            <person name="Sorokin D.Y."/>
            <person name="Khijniak T.V."/>
            <person name="Zakharycheva A.P."/>
            <person name="Boueva O.V."/>
            <person name="Ariskina E.V."/>
            <person name="Hahnke R.L."/>
            <person name="Bunk B."/>
            <person name="Sproer C."/>
            <person name="Schumann P."/>
            <person name="Evtushenko L.I."/>
            <person name="Kublanov I.V."/>
        </authorList>
    </citation>
    <scope>NUCLEOTIDE SEQUENCE</scope>
    <source>
        <strain evidence="2">DSM 106523</strain>
    </source>
</reference>
<dbReference type="Gene3D" id="3.40.50.12370">
    <property type="match status" value="1"/>
</dbReference>
<protein>
    <submittedName>
        <fullName evidence="2">Universal stress protein</fullName>
    </submittedName>
</protein>
<gene>
    <name evidence="2" type="ORF">JQS43_09680</name>
</gene>
<dbReference type="EMBL" id="CP070499">
    <property type="protein sequence ID" value="QSB16515.1"/>
    <property type="molecule type" value="Genomic_DNA"/>
</dbReference>
<dbReference type="InterPro" id="IPR006016">
    <property type="entry name" value="UspA"/>
</dbReference>
<dbReference type="Pfam" id="PF00582">
    <property type="entry name" value="Usp"/>
    <property type="match status" value="1"/>
</dbReference>
<feature type="domain" description="UspA" evidence="1">
    <location>
        <begin position="13"/>
        <end position="168"/>
    </location>
</feature>
<dbReference type="Proteomes" id="UP000662857">
    <property type="component" value="Chromosome"/>
</dbReference>
<organism evidence="2 3">
    <name type="scientific">Natronosporangium hydrolyticum</name>
    <dbReference type="NCBI Taxonomy" id="2811111"/>
    <lineage>
        <taxon>Bacteria</taxon>
        <taxon>Bacillati</taxon>
        <taxon>Actinomycetota</taxon>
        <taxon>Actinomycetes</taxon>
        <taxon>Micromonosporales</taxon>
        <taxon>Micromonosporaceae</taxon>
        <taxon>Natronosporangium</taxon>
    </lineage>
</organism>
<evidence type="ECO:0000259" key="1">
    <source>
        <dbReference type="Pfam" id="PF00582"/>
    </source>
</evidence>
<keyword evidence="3" id="KW-1185">Reference proteome</keyword>
<dbReference type="KEGG" id="nhy:JQS43_09680"/>
<dbReference type="SUPFAM" id="SSF52402">
    <property type="entry name" value="Adenine nucleotide alpha hydrolases-like"/>
    <property type="match status" value="1"/>
</dbReference>
<evidence type="ECO:0000313" key="2">
    <source>
        <dbReference type="EMBL" id="QSB16515.1"/>
    </source>
</evidence>
<dbReference type="AlphaFoldDB" id="A0A895YKK0"/>
<sequence length="199" mass="20787">MTFRNEEGTGPGRVVLGVDTTLSGLQAVRSAVAEARRRGAALHAVRAWGAGPVEPPASSAAAGLAGPMAFGHGRTDELPDAGGGLAREAEALIVRAFVEIMGGEPPDVTVQPVVLPDAAGPVLVEYACRAGDLLVIGAGHRSWWRRPRGSPVVRYCLRRASCPVLVVPPPPLTRAGSPRSLLRQLRRELDQLTDGGGSR</sequence>
<dbReference type="RefSeq" id="WP_239678737.1">
    <property type="nucleotide sequence ID" value="NZ_CP070499.1"/>
</dbReference>
<evidence type="ECO:0000313" key="3">
    <source>
        <dbReference type="Proteomes" id="UP000662857"/>
    </source>
</evidence>